<gene>
    <name evidence="1" type="ORF">CRG98_001633</name>
</gene>
<comment type="caution">
    <text evidence="1">The sequence shown here is derived from an EMBL/GenBank/DDBJ whole genome shotgun (WGS) entry which is preliminary data.</text>
</comment>
<dbReference type="STRING" id="22663.A0A2I0LBE6"/>
<dbReference type="Proteomes" id="UP000233551">
    <property type="component" value="Unassembled WGS sequence"/>
</dbReference>
<keyword evidence="2" id="KW-1185">Reference proteome</keyword>
<name>A0A2I0LBE6_PUNGR</name>
<accession>A0A2I0LBE6</accession>
<proteinExistence type="predicted"/>
<sequence>MLIDAHLDVYLASRTKVCTVNVIRASVPKLTLDESFEQKNEITKAVEEELEKLVGDPLYRPTLRDQLDLPLLPSPLLPPRSLLCRQKPLQVQEARFESPFASPRGFDHSAEGATLQIIFDQIQTPH</sequence>
<evidence type="ECO:0000313" key="1">
    <source>
        <dbReference type="EMBL" id="PKI78013.1"/>
    </source>
</evidence>
<evidence type="ECO:0000313" key="2">
    <source>
        <dbReference type="Proteomes" id="UP000233551"/>
    </source>
</evidence>
<dbReference type="EMBL" id="PGOL01000065">
    <property type="protein sequence ID" value="PKI78013.1"/>
    <property type="molecule type" value="Genomic_DNA"/>
</dbReference>
<organism evidence="1 2">
    <name type="scientific">Punica granatum</name>
    <name type="common">Pomegranate</name>
    <dbReference type="NCBI Taxonomy" id="22663"/>
    <lineage>
        <taxon>Eukaryota</taxon>
        <taxon>Viridiplantae</taxon>
        <taxon>Streptophyta</taxon>
        <taxon>Embryophyta</taxon>
        <taxon>Tracheophyta</taxon>
        <taxon>Spermatophyta</taxon>
        <taxon>Magnoliopsida</taxon>
        <taxon>eudicotyledons</taxon>
        <taxon>Gunneridae</taxon>
        <taxon>Pentapetalae</taxon>
        <taxon>rosids</taxon>
        <taxon>malvids</taxon>
        <taxon>Myrtales</taxon>
        <taxon>Lythraceae</taxon>
        <taxon>Punica</taxon>
    </lineage>
</organism>
<dbReference type="AlphaFoldDB" id="A0A2I0LBE6"/>
<reference evidence="1 2" key="1">
    <citation type="submission" date="2017-11" db="EMBL/GenBank/DDBJ databases">
        <title>De-novo sequencing of pomegranate (Punica granatum L.) genome.</title>
        <authorList>
            <person name="Akparov Z."/>
            <person name="Amiraslanov A."/>
            <person name="Hajiyeva S."/>
            <person name="Abbasov M."/>
            <person name="Kaur K."/>
            <person name="Hamwieh A."/>
            <person name="Solovyev V."/>
            <person name="Salamov A."/>
            <person name="Braich B."/>
            <person name="Kosarev P."/>
            <person name="Mahmoud A."/>
            <person name="Hajiyev E."/>
            <person name="Babayeva S."/>
            <person name="Izzatullayeva V."/>
            <person name="Mammadov A."/>
            <person name="Mammadov A."/>
            <person name="Sharifova S."/>
            <person name="Ojaghi J."/>
            <person name="Eynullazada K."/>
            <person name="Bayramov B."/>
            <person name="Abdulazimova A."/>
            <person name="Shahmuradov I."/>
        </authorList>
    </citation>
    <scope>NUCLEOTIDE SEQUENCE [LARGE SCALE GENOMIC DNA]</scope>
    <source>
        <strain evidence="2">cv. AG2017</strain>
        <tissue evidence="1">Leaf</tissue>
    </source>
</reference>
<protein>
    <submittedName>
        <fullName evidence="1">Uncharacterized protein</fullName>
    </submittedName>
</protein>